<feature type="domain" description="Pherophorin" evidence="3">
    <location>
        <begin position="33"/>
        <end position="187"/>
    </location>
</feature>
<dbReference type="InterPro" id="IPR024616">
    <property type="entry name" value="Pherophorin"/>
</dbReference>
<reference evidence="4 5" key="1">
    <citation type="journal article" date="2023" name="IScience">
        <title>Expanded male sex-determining region conserved during the evolution of homothallism in the green alga Volvox.</title>
        <authorList>
            <person name="Yamamoto K."/>
            <person name="Matsuzaki R."/>
            <person name="Mahakham W."/>
            <person name="Heman W."/>
            <person name="Sekimoto H."/>
            <person name="Kawachi M."/>
            <person name="Minakuchi Y."/>
            <person name="Toyoda A."/>
            <person name="Nozaki H."/>
        </authorList>
    </citation>
    <scope>NUCLEOTIDE SEQUENCE [LARGE SCALE GENOMIC DNA]</scope>
    <source>
        <strain evidence="4 5">NIES-4468</strain>
    </source>
</reference>
<gene>
    <name evidence="4" type="ORF">VaNZ11_008370</name>
</gene>
<feature type="compositionally biased region" description="Pro residues" evidence="1">
    <location>
        <begin position="194"/>
        <end position="386"/>
    </location>
</feature>
<dbReference type="Pfam" id="PF12499">
    <property type="entry name" value="DUF3707"/>
    <property type="match status" value="1"/>
</dbReference>
<dbReference type="EMBL" id="BSDZ01000021">
    <property type="protein sequence ID" value="GLI64963.1"/>
    <property type="molecule type" value="Genomic_DNA"/>
</dbReference>
<keyword evidence="5" id="KW-1185">Reference proteome</keyword>
<name>A0ABQ5S6A0_9CHLO</name>
<dbReference type="Proteomes" id="UP001165090">
    <property type="component" value="Unassembled WGS sequence"/>
</dbReference>
<evidence type="ECO:0000256" key="1">
    <source>
        <dbReference type="SAM" id="MobiDB-lite"/>
    </source>
</evidence>
<feature type="signal peptide" evidence="2">
    <location>
        <begin position="1"/>
        <end position="24"/>
    </location>
</feature>
<organism evidence="4 5">
    <name type="scientific">Volvox africanus</name>
    <dbReference type="NCBI Taxonomy" id="51714"/>
    <lineage>
        <taxon>Eukaryota</taxon>
        <taxon>Viridiplantae</taxon>
        <taxon>Chlorophyta</taxon>
        <taxon>core chlorophytes</taxon>
        <taxon>Chlorophyceae</taxon>
        <taxon>CS clade</taxon>
        <taxon>Chlamydomonadales</taxon>
        <taxon>Volvocaceae</taxon>
        <taxon>Volvox</taxon>
    </lineage>
</organism>
<feature type="region of interest" description="Disordered" evidence="1">
    <location>
        <begin position="525"/>
        <end position="560"/>
    </location>
</feature>
<evidence type="ECO:0000313" key="4">
    <source>
        <dbReference type="EMBL" id="GLI64963.1"/>
    </source>
</evidence>
<evidence type="ECO:0000313" key="5">
    <source>
        <dbReference type="Proteomes" id="UP001165090"/>
    </source>
</evidence>
<feature type="non-terminal residue" evidence="4">
    <location>
        <position position="1"/>
    </location>
</feature>
<protein>
    <recommendedName>
        <fullName evidence="3">Pherophorin domain-containing protein</fullName>
    </recommendedName>
</protein>
<comment type="caution">
    <text evidence="4">The sequence shown here is derived from an EMBL/GenBank/DDBJ whole genome shotgun (WGS) entry which is preliminary data.</text>
</comment>
<feature type="non-terminal residue" evidence="4">
    <location>
        <position position="560"/>
    </location>
</feature>
<keyword evidence="2" id="KW-0732">Signal</keyword>
<feature type="region of interest" description="Disordered" evidence="1">
    <location>
        <begin position="190"/>
        <end position="386"/>
    </location>
</feature>
<evidence type="ECO:0000259" key="3">
    <source>
        <dbReference type="Pfam" id="PF12499"/>
    </source>
</evidence>
<accession>A0ABQ5S6A0</accession>
<evidence type="ECO:0000256" key="2">
    <source>
        <dbReference type="SAM" id="SignalP"/>
    </source>
</evidence>
<dbReference type="PRINTS" id="PR01217">
    <property type="entry name" value="PRICHEXTENSN"/>
</dbReference>
<sequence length="560" mass="56405">LGSTMRSSALVALIVAAAFAAANAEQTGLYPNFPFCKCVKTPSSYTLSPSVRALGGGKYCFTLNAVTPPGCTSYCCTKADLKKLEFNVNQACDVFGATVKATVNGIATKVGPSFSYAPDGPVGSTVLRITQLGLSRADDGAEICLTLLPSKAGEGCTTLEDLCVPPTNSAPGVCTVAAFDSQNDCCPISNVNVPSPPPPSPRPPSPRPPSPRPPSPPPPSPPPPSPPPPSPPPPSPPPPSPPPPSPPPPSPPPPSPPPPSPRPPNPPPPSPSPPPPSPPPPSPPPPSPPPPSPSPPSPPPPSPPPPSPPPPSPPPPSPPPPPPPSPKPPSPSPPSPPPPSPPPPSPPPPSPPPPRPPPPSPPPPNPPPPSPPPPNPPPPSPPPPSPPPPCSTCAYIFLVATSPSAIPYSFTAEDCVLLGDAIGTDLAERAATVGARILTPFQVAQCGIDVIKVCGTFFSDADGALLQPLVDELLAAWINNVLGGSESCPESLLGYDVTSAIGGDSNIFDIPISCLNGQLTKQCLFPPPPPSPLPPSPKPPSPRPPSPPPPSPPPPSPPPP</sequence>
<proteinExistence type="predicted"/>
<feature type="chain" id="PRO_5046537328" description="Pherophorin domain-containing protein" evidence="2">
    <location>
        <begin position="25"/>
        <end position="560"/>
    </location>
</feature>